<protein>
    <submittedName>
        <fullName evidence="1">Uncharacterized protein</fullName>
    </submittedName>
</protein>
<dbReference type="AlphaFoldDB" id="A0A5B7I502"/>
<reference evidence="1 2" key="1">
    <citation type="submission" date="2019-05" db="EMBL/GenBank/DDBJ databases">
        <title>Another draft genome of Portunus trituberculatus and its Hox gene families provides insights of decapod evolution.</title>
        <authorList>
            <person name="Jeong J.-H."/>
            <person name="Song I."/>
            <person name="Kim S."/>
            <person name="Choi T."/>
            <person name="Kim D."/>
            <person name="Ryu S."/>
            <person name="Kim W."/>
        </authorList>
    </citation>
    <scope>NUCLEOTIDE SEQUENCE [LARGE SCALE GENOMIC DNA]</scope>
    <source>
        <tissue evidence="1">Muscle</tissue>
    </source>
</reference>
<gene>
    <name evidence="1" type="ORF">E2C01_074156</name>
</gene>
<dbReference type="Proteomes" id="UP000324222">
    <property type="component" value="Unassembled WGS sequence"/>
</dbReference>
<name>A0A5B7I502_PORTR</name>
<accession>A0A5B7I502</accession>
<evidence type="ECO:0000313" key="1">
    <source>
        <dbReference type="EMBL" id="MPC79620.1"/>
    </source>
</evidence>
<dbReference type="EMBL" id="VSRR010051612">
    <property type="protein sequence ID" value="MPC79620.1"/>
    <property type="molecule type" value="Genomic_DNA"/>
</dbReference>
<sequence>MIGGDRRCEERLKARKDELSCVKEALGRRGRILAAAALRRQKWEVHYLSRFERAMGRNCIWEDMSWNSPRTT</sequence>
<proteinExistence type="predicted"/>
<keyword evidence="2" id="KW-1185">Reference proteome</keyword>
<comment type="caution">
    <text evidence="1">The sequence shown here is derived from an EMBL/GenBank/DDBJ whole genome shotgun (WGS) entry which is preliminary data.</text>
</comment>
<evidence type="ECO:0000313" key="2">
    <source>
        <dbReference type="Proteomes" id="UP000324222"/>
    </source>
</evidence>
<organism evidence="1 2">
    <name type="scientific">Portunus trituberculatus</name>
    <name type="common">Swimming crab</name>
    <name type="synonym">Neptunus trituberculatus</name>
    <dbReference type="NCBI Taxonomy" id="210409"/>
    <lineage>
        <taxon>Eukaryota</taxon>
        <taxon>Metazoa</taxon>
        <taxon>Ecdysozoa</taxon>
        <taxon>Arthropoda</taxon>
        <taxon>Crustacea</taxon>
        <taxon>Multicrustacea</taxon>
        <taxon>Malacostraca</taxon>
        <taxon>Eumalacostraca</taxon>
        <taxon>Eucarida</taxon>
        <taxon>Decapoda</taxon>
        <taxon>Pleocyemata</taxon>
        <taxon>Brachyura</taxon>
        <taxon>Eubrachyura</taxon>
        <taxon>Portunoidea</taxon>
        <taxon>Portunidae</taxon>
        <taxon>Portuninae</taxon>
        <taxon>Portunus</taxon>
    </lineage>
</organism>